<feature type="non-terminal residue" evidence="2">
    <location>
        <position position="176"/>
    </location>
</feature>
<sequence>MSKSENTSPTKNTVVPSLSQDVLDAVPISIVPPIDSAIEEQRTTKKKKSSRVSKEFSRSASTRKPNRKSKKSKSSKSHTMTELYLDDLAVTENVCPKVTTPVTETIFEGVETPVQISENLGQDIPNVVENLGVDKPKSPNSLGKDFNIGSSVDEPVVDGSTKGSGDCVDETLKETV</sequence>
<reference evidence="2 3" key="1">
    <citation type="journal article" date="2018" name="Front. Plant Sci.">
        <title>Red Clover (Trifolium pratense) and Zigzag Clover (T. medium) - A Picture of Genomic Similarities and Differences.</title>
        <authorList>
            <person name="Dluhosova J."/>
            <person name="Istvanek J."/>
            <person name="Nedelnik J."/>
            <person name="Repkova J."/>
        </authorList>
    </citation>
    <scope>NUCLEOTIDE SEQUENCE [LARGE SCALE GENOMIC DNA]</scope>
    <source>
        <strain evidence="3">cv. 10/8</strain>
        <tissue evidence="2">Leaf</tissue>
    </source>
</reference>
<evidence type="ECO:0008006" key="4">
    <source>
        <dbReference type="Google" id="ProtNLM"/>
    </source>
</evidence>
<evidence type="ECO:0000313" key="2">
    <source>
        <dbReference type="EMBL" id="MCI11623.1"/>
    </source>
</evidence>
<dbReference type="AlphaFoldDB" id="A0A392PHQ7"/>
<comment type="caution">
    <text evidence="2">The sequence shown here is derived from an EMBL/GenBank/DDBJ whole genome shotgun (WGS) entry which is preliminary data.</text>
</comment>
<name>A0A392PHQ7_9FABA</name>
<feature type="region of interest" description="Disordered" evidence="1">
    <location>
        <begin position="132"/>
        <end position="176"/>
    </location>
</feature>
<protein>
    <recommendedName>
        <fullName evidence="4">Envelope-like protein</fullName>
    </recommendedName>
</protein>
<feature type="region of interest" description="Disordered" evidence="1">
    <location>
        <begin position="33"/>
        <end position="82"/>
    </location>
</feature>
<feature type="compositionally biased region" description="Basic residues" evidence="1">
    <location>
        <begin position="64"/>
        <end position="76"/>
    </location>
</feature>
<evidence type="ECO:0000256" key="1">
    <source>
        <dbReference type="SAM" id="MobiDB-lite"/>
    </source>
</evidence>
<evidence type="ECO:0000313" key="3">
    <source>
        <dbReference type="Proteomes" id="UP000265520"/>
    </source>
</evidence>
<dbReference type="EMBL" id="LXQA010080888">
    <property type="protein sequence ID" value="MCI11623.1"/>
    <property type="molecule type" value="Genomic_DNA"/>
</dbReference>
<keyword evidence="3" id="KW-1185">Reference proteome</keyword>
<accession>A0A392PHQ7</accession>
<proteinExistence type="predicted"/>
<dbReference type="Proteomes" id="UP000265520">
    <property type="component" value="Unassembled WGS sequence"/>
</dbReference>
<organism evidence="2 3">
    <name type="scientific">Trifolium medium</name>
    <dbReference type="NCBI Taxonomy" id="97028"/>
    <lineage>
        <taxon>Eukaryota</taxon>
        <taxon>Viridiplantae</taxon>
        <taxon>Streptophyta</taxon>
        <taxon>Embryophyta</taxon>
        <taxon>Tracheophyta</taxon>
        <taxon>Spermatophyta</taxon>
        <taxon>Magnoliopsida</taxon>
        <taxon>eudicotyledons</taxon>
        <taxon>Gunneridae</taxon>
        <taxon>Pentapetalae</taxon>
        <taxon>rosids</taxon>
        <taxon>fabids</taxon>
        <taxon>Fabales</taxon>
        <taxon>Fabaceae</taxon>
        <taxon>Papilionoideae</taxon>
        <taxon>50 kb inversion clade</taxon>
        <taxon>NPAAA clade</taxon>
        <taxon>Hologalegina</taxon>
        <taxon>IRL clade</taxon>
        <taxon>Trifolieae</taxon>
        <taxon>Trifolium</taxon>
    </lineage>
</organism>